<dbReference type="InterPro" id="IPR029063">
    <property type="entry name" value="SAM-dependent_MTases_sf"/>
</dbReference>
<keyword evidence="2" id="KW-1185">Reference proteome</keyword>
<dbReference type="GO" id="GO:0008168">
    <property type="term" value="F:methyltransferase activity"/>
    <property type="evidence" value="ECO:0007669"/>
    <property type="project" value="TreeGrafter"/>
</dbReference>
<dbReference type="PANTHER" id="PTHR43675">
    <property type="entry name" value="ARSENITE METHYLTRANSFERASE"/>
    <property type="match status" value="1"/>
</dbReference>
<protein>
    <recommendedName>
        <fullName evidence="3">Cyclopropane-fatty-acyl-phospholipid synthase</fullName>
    </recommendedName>
</protein>
<reference evidence="1 2" key="1">
    <citation type="submission" date="2020-08" db="EMBL/GenBank/DDBJ databases">
        <title>Plant Genome Project.</title>
        <authorList>
            <person name="Zhang R.-G."/>
        </authorList>
    </citation>
    <scope>NUCLEOTIDE SEQUENCE [LARGE SCALE GENOMIC DNA]</scope>
    <source>
        <tissue evidence="1">Rhizome</tissue>
    </source>
</reference>
<dbReference type="AlphaFoldDB" id="A0A8J5IJE6"/>
<evidence type="ECO:0008006" key="3">
    <source>
        <dbReference type="Google" id="ProtNLM"/>
    </source>
</evidence>
<dbReference type="Gene3D" id="3.40.50.150">
    <property type="entry name" value="Vaccinia Virus protein VP39"/>
    <property type="match status" value="1"/>
</dbReference>
<gene>
    <name evidence="1" type="ORF">ZIOFF_001275</name>
</gene>
<evidence type="ECO:0000313" key="2">
    <source>
        <dbReference type="Proteomes" id="UP000734854"/>
    </source>
</evidence>
<name>A0A8J5IJE6_ZINOF</name>
<comment type="caution">
    <text evidence="1">The sequence shown here is derived from an EMBL/GenBank/DDBJ whole genome shotgun (WGS) entry which is preliminary data.</text>
</comment>
<evidence type="ECO:0000313" key="1">
    <source>
        <dbReference type="EMBL" id="KAG6536225.1"/>
    </source>
</evidence>
<dbReference type="CDD" id="cd02440">
    <property type="entry name" value="AdoMet_MTases"/>
    <property type="match status" value="1"/>
</dbReference>
<accession>A0A8J5IJE6</accession>
<sequence>MFNTSMNTKLKWDLTFVDDTGPSEDVVEGSSELLPPRLSVVDQFVAIIVENNRAIAIVVIEISELGESLETANSENNTQAEVRPRRMDLMAKQLPSPSQVQTTLSLGLAEKRKKLMTKDETSKKQKLIQSSKTSILSNELFNLFMDETMTYSCAIFKTQNEDLKTAQLRKISLLIKKGKHEVLEIGCGWGSLAIEIVKQTGCRYTGITLSEEQLTFSKRRAKEAGLEFTSIPDPRYHEYRRSSDFIKECIFPGGCFPSLNRITTATATSSKLW</sequence>
<dbReference type="InterPro" id="IPR026669">
    <property type="entry name" value="Arsenite_MeTrfase-like"/>
</dbReference>
<dbReference type="SUPFAM" id="SSF53335">
    <property type="entry name" value="S-adenosyl-L-methionine-dependent methyltransferases"/>
    <property type="match status" value="1"/>
</dbReference>
<organism evidence="1 2">
    <name type="scientific">Zingiber officinale</name>
    <name type="common">Ginger</name>
    <name type="synonym">Amomum zingiber</name>
    <dbReference type="NCBI Taxonomy" id="94328"/>
    <lineage>
        <taxon>Eukaryota</taxon>
        <taxon>Viridiplantae</taxon>
        <taxon>Streptophyta</taxon>
        <taxon>Embryophyta</taxon>
        <taxon>Tracheophyta</taxon>
        <taxon>Spermatophyta</taxon>
        <taxon>Magnoliopsida</taxon>
        <taxon>Liliopsida</taxon>
        <taxon>Zingiberales</taxon>
        <taxon>Zingiberaceae</taxon>
        <taxon>Zingiber</taxon>
    </lineage>
</organism>
<dbReference type="Pfam" id="PF02353">
    <property type="entry name" value="CMAS"/>
    <property type="match status" value="1"/>
</dbReference>
<proteinExistence type="predicted"/>
<dbReference type="EMBL" id="JACMSC010000001">
    <property type="protein sequence ID" value="KAG6536225.1"/>
    <property type="molecule type" value="Genomic_DNA"/>
</dbReference>
<dbReference type="PANTHER" id="PTHR43675:SF30">
    <property type="entry name" value="CYCLOPROPANE-FATTY-ACYL-PHOSPHOLIPID SYNTHASE"/>
    <property type="match status" value="1"/>
</dbReference>
<dbReference type="Proteomes" id="UP000734854">
    <property type="component" value="Unassembled WGS sequence"/>
</dbReference>